<dbReference type="RefSeq" id="WP_101955410.1">
    <property type="nucleotide sequence ID" value="NZ_JAJHTL010000028.1"/>
</dbReference>
<organism evidence="1 2">
    <name type="scientific">Tenacibaculum finnmarkense genomovar finnmarkense</name>
    <dbReference type="NCBI Taxonomy" id="1458503"/>
    <lineage>
        <taxon>Bacteria</taxon>
        <taxon>Pseudomonadati</taxon>
        <taxon>Bacteroidota</taxon>
        <taxon>Flavobacteriia</taxon>
        <taxon>Flavobacteriales</taxon>
        <taxon>Flavobacteriaceae</taxon>
        <taxon>Tenacibaculum</taxon>
        <taxon>Tenacibaculum finnmarkense</taxon>
    </lineage>
</organism>
<reference evidence="1 2" key="1">
    <citation type="journal article" date="2020" name="Int. J. Syst. Evol. Microbiol.">
        <title>Tenacibaculum piscium sp. nov., isolated from skin ulcers of sea-farmed fish, and description of Tenacibaculum finnmarkense sp. nov. with subdivision into genomovars finnmarkense and ulcerans.</title>
        <authorList>
            <person name="Olsen A.B."/>
            <person name="Spilsberg B."/>
            <person name="Nilsen H.K."/>
            <person name="Lagesen K."/>
            <person name="Gulla S."/>
            <person name="Avendano-Herrera R."/>
            <person name="Irgang R."/>
            <person name="Duchaud E."/>
            <person name="Colquhoun D.J."/>
        </authorList>
    </citation>
    <scope>NUCLEOTIDE SEQUENCE [LARGE SCALE GENOMIC DNA]</scope>
    <source>
        <strain evidence="1 2">TNO037</strain>
    </source>
</reference>
<keyword evidence="2" id="KW-1185">Reference proteome</keyword>
<proteinExistence type="predicted"/>
<dbReference type="EMBL" id="WXXV01000026">
    <property type="protein sequence ID" value="MBE7696183.1"/>
    <property type="molecule type" value="Genomic_DNA"/>
</dbReference>
<accession>A0AAP1RI20</accession>
<dbReference type="Proteomes" id="UP000806077">
    <property type="component" value="Unassembled WGS sequence"/>
</dbReference>
<comment type="caution">
    <text evidence="1">The sequence shown here is derived from an EMBL/GenBank/DDBJ whole genome shotgun (WGS) entry which is preliminary data.</text>
</comment>
<name>A0AAP1RI20_9FLAO</name>
<evidence type="ECO:0000313" key="1">
    <source>
        <dbReference type="EMBL" id="MBE7696183.1"/>
    </source>
</evidence>
<gene>
    <name evidence="1" type="ORF">F7645_12205</name>
</gene>
<evidence type="ECO:0000313" key="2">
    <source>
        <dbReference type="Proteomes" id="UP000806077"/>
    </source>
</evidence>
<dbReference type="AlphaFoldDB" id="A0AAP1RI20"/>
<protein>
    <submittedName>
        <fullName evidence="1">Uncharacterized protein</fullName>
    </submittedName>
</protein>
<sequence length="130" mass="15795">MESLKINYIEPVQEEFFKGKENLKIKYNKYLNEFSKLYPEENIYSLQYDITLIRDLIMYFLYQEKIKKKDKTFNLTVLSKLFKQNSHTGVKYGIDKIEGYLKNPKTLNTKHKTKIFYLFYKYNRIINGDC</sequence>